<sequence length="38" mass="3998">MLTIGVGLVCLAAGFAAGALVFRNNKAYLDKVEKSIRS</sequence>
<name>B8FJK0_DESAL</name>
<reference evidence="1 2" key="1">
    <citation type="journal article" date="2012" name="Environ. Microbiol.">
        <title>The genome sequence of Desulfatibacillum alkenivorans AK-01: a blueprint for anaerobic alkane oxidation.</title>
        <authorList>
            <person name="Callaghan A.V."/>
            <person name="Morris B.E."/>
            <person name="Pereira I.A."/>
            <person name="McInerney M.J."/>
            <person name="Austin R.N."/>
            <person name="Groves J.T."/>
            <person name="Kukor J.J."/>
            <person name="Suflita J.M."/>
            <person name="Young L.Y."/>
            <person name="Zylstra G.J."/>
            <person name="Wawrik B."/>
        </authorList>
    </citation>
    <scope>NUCLEOTIDE SEQUENCE [LARGE SCALE GENOMIC DNA]</scope>
    <source>
        <strain evidence="1 2">AK-01</strain>
    </source>
</reference>
<dbReference type="AlphaFoldDB" id="B8FJK0"/>
<dbReference type="EMBL" id="CP001322">
    <property type="protein sequence ID" value="ACL05669.1"/>
    <property type="molecule type" value="Genomic_DNA"/>
</dbReference>
<accession>B8FJK0</accession>
<keyword evidence="2" id="KW-1185">Reference proteome</keyword>
<gene>
    <name evidence="1" type="ordered locus">Dalk_3983</name>
</gene>
<protein>
    <submittedName>
        <fullName evidence="1">Uncharacterized protein</fullName>
    </submittedName>
</protein>
<dbReference type="HOGENOM" id="CLU_3327152_0_0_7"/>
<proteinExistence type="predicted"/>
<dbReference type="KEGG" id="dal:Dalk_3983"/>
<evidence type="ECO:0000313" key="2">
    <source>
        <dbReference type="Proteomes" id="UP000000739"/>
    </source>
</evidence>
<evidence type="ECO:0000313" key="1">
    <source>
        <dbReference type="EMBL" id="ACL05669.1"/>
    </source>
</evidence>
<dbReference type="Proteomes" id="UP000000739">
    <property type="component" value="Chromosome"/>
</dbReference>
<organism evidence="1 2">
    <name type="scientific">Desulfatibacillum aliphaticivorans</name>
    <dbReference type="NCBI Taxonomy" id="218208"/>
    <lineage>
        <taxon>Bacteria</taxon>
        <taxon>Pseudomonadati</taxon>
        <taxon>Thermodesulfobacteriota</taxon>
        <taxon>Desulfobacteria</taxon>
        <taxon>Desulfobacterales</taxon>
        <taxon>Desulfatibacillaceae</taxon>
        <taxon>Desulfatibacillum</taxon>
    </lineage>
</organism>